<keyword evidence="4" id="KW-1003">Cell membrane</keyword>
<evidence type="ECO:0000313" key="17">
    <source>
        <dbReference type="EMBL" id="MCA6077749.1"/>
    </source>
</evidence>
<evidence type="ECO:0000256" key="11">
    <source>
        <dbReference type="SAM" id="Phobius"/>
    </source>
</evidence>
<dbReference type="SUPFAM" id="SSF90112">
    <property type="entry name" value="Neurotransmitter-gated ion-channel transmembrane pore"/>
    <property type="match status" value="1"/>
</dbReference>
<evidence type="ECO:0000256" key="4">
    <source>
        <dbReference type="ARBA" id="ARBA00022475"/>
    </source>
</evidence>
<dbReference type="EMBL" id="JAIXNE010000002">
    <property type="protein sequence ID" value="MCA6075444.1"/>
    <property type="molecule type" value="Genomic_DNA"/>
</dbReference>
<reference evidence="16" key="1">
    <citation type="submission" date="2021-09" db="EMBL/GenBank/DDBJ databases">
        <title>Fulvivirga sp. isolated from coastal sediment.</title>
        <authorList>
            <person name="Yu H."/>
        </authorList>
    </citation>
    <scope>NUCLEOTIDE SEQUENCE</scope>
    <source>
        <strain evidence="16">1062</strain>
    </source>
</reference>
<keyword evidence="8" id="KW-0406">Ion transport</keyword>
<feature type="chain" id="PRO_5041114901" description="Neurotransmitter-gated ion-channel ligand-binding domain-containing protein" evidence="12">
    <location>
        <begin position="25"/>
        <end position="330"/>
    </location>
</feature>
<evidence type="ECO:0000313" key="15">
    <source>
        <dbReference type="EMBL" id="MCA6075444.1"/>
    </source>
</evidence>
<organism evidence="16 18">
    <name type="scientific">Fulvivirga sedimenti</name>
    <dbReference type="NCBI Taxonomy" id="2879465"/>
    <lineage>
        <taxon>Bacteria</taxon>
        <taxon>Pseudomonadati</taxon>
        <taxon>Bacteroidota</taxon>
        <taxon>Cytophagia</taxon>
        <taxon>Cytophagales</taxon>
        <taxon>Fulvivirgaceae</taxon>
        <taxon>Fulvivirga</taxon>
    </lineage>
</organism>
<dbReference type="Gene3D" id="2.70.170.10">
    <property type="entry name" value="Neurotransmitter-gated ion-channel ligand-binding domain"/>
    <property type="match status" value="1"/>
</dbReference>
<accession>A0A9X1L171</accession>
<protein>
    <recommendedName>
        <fullName evidence="19">Neurotransmitter-gated ion-channel ligand-binding domain-containing protein</fullName>
    </recommendedName>
</protein>
<dbReference type="InterPro" id="IPR038050">
    <property type="entry name" value="Neuro_actylchol_rec"/>
</dbReference>
<keyword evidence="9 11" id="KW-0472">Membrane</keyword>
<keyword evidence="7 11" id="KW-1133">Transmembrane helix</keyword>
<dbReference type="GO" id="GO:0004888">
    <property type="term" value="F:transmembrane signaling receptor activity"/>
    <property type="evidence" value="ECO:0007669"/>
    <property type="project" value="InterPro"/>
</dbReference>
<dbReference type="InterPro" id="IPR006202">
    <property type="entry name" value="Neur_chan_lig-bd"/>
</dbReference>
<dbReference type="Pfam" id="PF02931">
    <property type="entry name" value="Neur_chan_LBD"/>
    <property type="match status" value="1"/>
</dbReference>
<feature type="domain" description="Neurotransmitter-gated ion-channel ligand-binding" evidence="13">
    <location>
        <begin position="30"/>
        <end position="140"/>
    </location>
</feature>
<dbReference type="EMBL" id="JAIXNE010000004">
    <property type="protein sequence ID" value="MCA6077749.1"/>
    <property type="molecule type" value="Genomic_DNA"/>
</dbReference>
<evidence type="ECO:0000259" key="13">
    <source>
        <dbReference type="Pfam" id="PF02931"/>
    </source>
</evidence>
<proteinExistence type="predicted"/>
<evidence type="ECO:0000256" key="10">
    <source>
        <dbReference type="ARBA" id="ARBA00023303"/>
    </source>
</evidence>
<comment type="subcellular location">
    <subcellularLocation>
        <location evidence="2">Cell membrane</location>
    </subcellularLocation>
    <subcellularLocation>
        <location evidence="1">Membrane</location>
        <topology evidence="1">Multi-pass membrane protein</topology>
    </subcellularLocation>
</comment>
<dbReference type="EMBL" id="JAIXNE010000003">
    <property type="protein sequence ID" value="MCA6076621.1"/>
    <property type="molecule type" value="Genomic_DNA"/>
</dbReference>
<dbReference type="Proteomes" id="UP001139409">
    <property type="component" value="Unassembled WGS sequence"/>
</dbReference>
<dbReference type="InterPro" id="IPR036734">
    <property type="entry name" value="Neur_chan_lig-bd_sf"/>
</dbReference>
<feature type="transmembrane region" description="Helical" evidence="11">
    <location>
        <begin position="210"/>
        <end position="232"/>
    </location>
</feature>
<dbReference type="GO" id="GO:0005886">
    <property type="term" value="C:plasma membrane"/>
    <property type="evidence" value="ECO:0007669"/>
    <property type="project" value="UniProtKB-SubCell"/>
</dbReference>
<name>A0A9X1L171_9BACT</name>
<evidence type="ECO:0000313" key="18">
    <source>
        <dbReference type="Proteomes" id="UP001139409"/>
    </source>
</evidence>
<evidence type="ECO:0000256" key="6">
    <source>
        <dbReference type="ARBA" id="ARBA00022729"/>
    </source>
</evidence>
<dbReference type="Gene3D" id="1.20.58.390">
    <property type="entry name" value="Neurotransmitter-gated ion-channel transmembrane domain"/>
    <property type="match status" value="1"/>
</dbReference>
<sequence length="330" mass="37670">MSDIKTIVLPLILLLLCFSGICLAQNPGTPGQKEEVKVGFVLLDLFNIDNVKGTVSGEFVFTLSWTDTSLVRPGQTAPIILPYDSVNPPQIQIRNVIDYRSFRERSVTVLPNGEVNSRHRLTGILNTKFNFRKFPFDRQTLGISIFDTSVEQDVRLIPDDRYQGIFKPDSLSIPNWKVMYNGMRTYSDVEYGIPFQSIVFSYSLVRISEFYIWKVVFPMVLVVLMSWSVFWIDPKNISAQLTVSVTAILTLIVFQFSVAQTLPELPYLTSLDKYVIGTDIFVFMAFLETLITSYHEDRGKKELSALIDRTSRILFPAVFVLFILLTLIIF</sequence>
<feature type="transmembrane region" description="Helical" evidence="11">
    <location>
        <begin position="313"/>
        <end position="329"/>
    </location>
</feature>
<keyword evidence="6 12" id="KW-0732">Signal</keyword>
<feature type="transmembrane region" description="Helical" evidence="11">
    <location>
        <begin position="239"/>
        <end position="262"/>
    </location>
</feature>
<keyword evidence="5 11" id="KW-0812">Transmembrane</keyword>
<keyword evidence="3" id="KW-0813">Transport</keyword>
<dbReference type="InterPro" id="IPR006028">
    <property type="entry name" value="GABAA/Glycine_rcpt"/>
</dbReference>
<evidence type="ECO:0000256" key="7">
    <source>
        <dbReference type="ARBA" id="ARBA00022989"/>
    </source>
</evidence>
<dbReference type="PRINTS" id="PR00253">
    <property type="entry name" value="GABAARECEPTR"/>
</dbReference>
<dbReference type="InterPro" id="IPR006029">
    <property type="entry name" value="Neurotrans-gated_channel_TM"/>
</dbReference>
<gene>
    <name evidence="15" type="ORF">LDX50_11230</name>
    <name evidence="16" type="ORF">LDX50_17200</name>
    <name evidence="17" type="ORF">LDX50_22920</name>
</gene>
<comment type="caution">
    <text evidence="16">The sequence shown here is derived from an EMBL/GenBank/DDBJ whole genome shotgun (WGS) entry which is preliminary data.</text>
</comment>
<feature type="transmembrane region" description="Helical" evidence="11">
    <location>
        <begin position="274"/>
        <end position="292"/>
    </location>
</feature>
<evidence type="ECO:0008006" key="19">
    <source>
        <dbReference type="Google" id="ProtNLM"/>
    </source>
</evidence>
<dbReference type="InterPro" id="IPR006201">
    <property type="entry name" value="Neur_channel"/>
</dbReference>
<evidence type="ECO:0000256" key="1">
    <source>
        <dbReference type="ARBA" id="ARBA00004141"/>
    </source>
</evidence>
<evidence type="ECO:0000256" key="3">
    <source>
        <dbReference type="ARBA" id="ARBA00022448"/>
    </source>
</evidence>
<keyword evidence="10" id="KW-0407">Ion channel</keyword>
<evidence type="ECO:0000256" key="2">
    <source>
        <dbReference type="ARBA" id="ARBA00004236"/>
    </source>
</evidence>
<dbReference type="Pfam" id="PF02932">
    <property type="entry name" value="Neur_chan_memb"/>
    <property type="match status" value="1"/>
</dbReference>
<evidence type="ECO:0000256" key="12">
    <source>
        <dbReference type="SAM" id="SignalP"/>
    </source>
</evidence>
<feature type="signal peptide" evidence="12">
    <location>
        <begin position="1"/>
        <end position="24"/>
    </location>
</feature>
<dbReference type="RefSeq" id="WP_225698545.1">
    <property type="nucleotide sequence ID" value="NZ_JAIXNE010000002.1"/>
</dbReference>
<dbReference type="InterPro" id="IPR036719">
    <property type="entry name" value="Neuro-gated_channel_TM_sf"/>
</dbReference>
<dbReference type="SUPFAM" id="SSF63712">
    <property type="entry name" value="Nicotinic receptor ligand binding domain-like"/>
    <property type="match status" value="1"/>
</dbReference>
<evidence type="ECO:0000256" key="9">
    <source>
        <dbReference type="ARBA" id="ARBA00023136"/>
    </source>
</evidence>
<evidence type="ECO:0000259" key="14">
    <source>
        <dbReference type="Pfam" id="PF02932"/>
    </source>
</evidence>
<feature type="domain" description="Neurotransmitter-gated ion-channel transmembrane" evidence="14">
    <location>
        <begin position="216"/>
        <end position="301"/>
    </location>
</feature>
<evidence type="ECO:0000256" key="8">
    <source>
        <dbReference type="ARBA" id="ARBA00023065"/>
    </source>
</evidence>
<dbReference type="PANTHER" id="PTHR18945">
    <property type="entry name" value="NEUROTRANSMITTER GATED ION CHANNEL"/>
    <property type="match status" value="1"/>
</dbReference>
<evidence type="ECO:0000256" key="5">
    <source>
        <dbReference type="ARBA" id="ARBA00022692"/>
    </source>
</evidence>
<keyword evidence="18" id="KW-1185">Reference proteome</keyword>
<dbReference type="CDD" id="cd19050">
    <property type="entry name" value="LGIC_TM_bact"/>
    <property type="match status" value="1"/>
</dbReference>
<dbReference type="AlphaFoldDB" id="A0A9X1L171"/>
<evidence type="ECO:0000313" key="16">
    <source>
        <dbReference type="EMBL" id="MCA6076621.1"/>
    </source>
</evidence>
<dbReference type="GO" id="GO:0005230">
    <property type="term" value="F:extracellular ligand-gated monoatomic ion channel activity"/>
    <property type="evidence" value="ECO:0007669"/>
    <property type="project" value="InterPro"/>
</dbReference>